<comment type="caution">
    <text evidence="1">The sequence shown here is derived from an EMBL/GenBank/DDBJ whole genome shotgun (WGS) entry which is preliminary data.</text>
</comment>
<sequence>MTPELKQLEEVVFKKRHDGQLDAIREGLATYLQALDQKEADEARKHAWFYQIKRWLKIN</sequence>
<reference evidence="1 2" key="1">
    <citation type="submission" date="2020-08" db="EMBL/GenBank/DDBJ databases">
        <title>Bridging the membrane lipid divide: bacteria of the FCB group superphylum have the potential to synthesize archaeal ether lipids.</title>
        <authorList>
            <person name="Villanueva L."/>
            <person name="Von Meijenfeldt F.A.B."/>
            <person name="Westbye A.B."/>
            <person name="Yadav S."/>
            <person name="Hopmans E.C."/>
            <person name="Dutilh B.E."/>
            <person name="Sinninghe Damste J.S."/>
        </authorList>
    </citation>
    <scope>NUCLEOTIDE SEQUENCE [LARGE SCALE GENOMIC DNA]</scope>
    <source>
        <strain evidence="1">NIOZ-UU30</strain>
    </source>
</reference>
<name>A0A8J6NUG1_9BACT</name>
<dbReference type="Proteomes" id="UP000603434">
    <property type="component" value="Unassembled WGS sequence"/>
</dbReference>
<proteinExistence type="predicted"/>
<evidence type="ECO:0000313" key="1">
    <source>
        <dbReference type="EMBL" id="MBC8360898.1"/>
    </source>
</evidence>
<evidence type="ECO:0000313" key="2">
    <source>
        <dbReference type="Proteomes" id="UP000603434"/>
    </source>
</evidence>
<dbReference type="AlphaFoldDB" id="A0A8J6NUG1"/>
<gene>
    <name evidence="1" type="ORF">H8E23_05840</name>
</gene>
<organism evidence="1 2">
    <name type="scientific">Candidatus Desulfatibia profunda</name>
    <dbReference type="NCBI Taxonomy" id="2841695"/>
    <lineage>
        <taxon>Bacteria</taxon>
        <taxon>Pseudomonadati</taxon>
        <taxon>Thermodesulfobacteriota</taxon>
        <taxon>Desulfobacteria</taxon>
        <taxon>Desulfobacterales</taxon>
        <taxon>Desulfobacterales incertae sedis</taxon>
        <taxon>Candidatus Desulfatibia</taxon>
    </lineage>
</organism>
<protein>
    <submittedName>
        <fullName evidence="1">Uncharacterized protein</fullName>
    </submittedName>
</protein>
<dbReference type="EMBL" id="JACNJH010000113">
    <property type="protein sequence ID" value="MBC8360898.1"/>
    <property type="molecule type" value="Genomic_DNA"/>
</dbReference>
<accession>A0A8J6NUG1</accession>